<comment type="caution">
    <text evidence="1">The sequence shown here is derived from an EMBL/GenBank/DDBJ whole genome shotgun (WGS) entry which is preliminary data.</text>
</comment>
<evidence type="ECO:0000313" key="1">
    <source>
        <dbReference type="EMBL" id="GFT82959.1"/>
    </source>
</evidence>
<organism evidence="1 2">
    <name type="scientific">Nephila pilipes</name>
    <name type="common">Giant wood spider</name>
    <name type="synonym">Nephila maculata</name>
    <dbReference type="NCBI Taxonomy" id="299642"/>
    <lineage>
        <taxon>Eukaryota</taxon>
        <taxon>Metazoa</taxon>
        <taxon>Ecdysozoa</taxon>
        <taxon>Arthropoda</taxon>
        <taxon>Chelicerata</taxon>
        <taxon>Arachnida</taxon>
        <taxon>Araneae</taxon>
        <taxon>Araneomorphae</taxon>
        <taxon>Entelegynae</taxon>
        <taxon>Araneoidea</taxon>
        <taxon>Nephilidae</taxon>
        <taxon>Nephila</taxon>
    </lineage>
</organism>
<dbReference type="AlphaFoldDB" id="A0A8X6PT91"/>
<dbReference type="Proteomes" id="UP000887013">
    <property type="component" value="Unassembled WGS sequence"/>
</dbReference>
<protein>
    <submittedName>
        <fullName evidence="1">Uncharacterized protein</fullName>
    </submittedName>
</protein>
<gene>
    <name evidence="1" type="ORF">NPIL_279761</name>
</gene>
<keyword evidence="2" id="KW-1185">Reference proteome</keyword>
<evidence type="ECO:0000313" key="2">
    <source>
        <dbReference type="Proteomes" id="UP000887013"/>
    </source>
</evidence>
<proteinExistence type="predicted"/>
<reference evidence="1" key="1">
    <citation type="submission" date="2020-08" db="EMBL/GenBank/DDBJ databases">
        <title>Multicomponent nature underlies the extraordinary mechanical properties of spider dragline silk.</title>
        <authorList>
            <person name="Kono N."/>
            <person name="Nakamura H."/>
            <person name="Mori M."/>
            <person name="Yoshida Y."/>
            <person name="Ohtoshi R."/>
            <person name="Malay A.D."/>
            <person name="Moran D.A.P."/>
            <person name="Tomita M."/>
            <person name="Numata K."/>
            <person name="Arakawa K."/>
        </authorList>
    </citation>
    <scope>NUCLEOTIDE SEQUENCE</scope>
</reference>
<accession>A0A8X6PT91</accession>
<sequence length="162" mass="18514">MVYIPPEDAPAKRTPEIISLPFPETIPEKIPAPLEKLPMLPAPVETVPEPSPTELIILKPVEAIPFFPCHRKRSLETPPCSIPNKVRKSEPTEEDVHLLLKTETIETTQMKPEVGNFVMLYRNHPPKIWWVQSDQTQLIRVVTFVRKQCIKDVSVTSLSMFQ</sequence>
<dbReference type="EMBL" id="BMAW01072426">
    <property type="protein sequence ID" value="GFT82959.1"/>
    <property type="molecule type" value="Genomic_DNA"/>
</dbReference>
<name>A0A8X6PT91_NEPPI</name>